<feature type="region of interest" description="Disordered" evidence="1">
    <location>
        <begin position="714"/>
        <end position="743"/>
    </location>
</feature>
<feature type="region of interest" description="Disordered" evidence="1">
    <location>
        <begin position="430"/>
        <end position="497"/>
    </location>
</feature>
<accession>A0A836CK43</accession>
<feature type="compositionally biased region" description="Basic and acidic residues" evidence="1">
    <location>
        <begin position="435"/>
        <end position="455"/>
    </location>
</feature>
<dbReference type="Proteomes" id="UP000664859">
    <property type="component" value="Unassembled WGS sequence"/>
</dbReference>
<dbReference type="AlphaFoldDB" id="A0A836CK43"/>
<protein>
    <submittedName>
        <fullName evidence="2">Uncharacterized protein</fullName>
    </submittedName>
</protein>
<proteinExistence type="predicted"/>
<evidence type="ECO:0000313" key="3">
    <source>
        <dbReference type="Proteomes" id="UP000664859"/>
    </source>
</evidence>
<gene>
    <name evidence="2" type="ORF">JKP88DRAFT_267591</name>
</gene>
<reference evidence="2" key="1">
    <citation type="submission" date="2021-02" db="EMBL/GenBank/DDBJ databases">
        <title>First Annotated Genome of the Yellow-green Alga Tribonema minus.</title>
        <authorList>
            <person name="Mahan K.M."/>
        </authorList>
    </citation>
    <scope>NUCLEOTIDE SEQUENCE</scope>
    <source>
        <strain evidence="2">UTEX B ZZ1240</strain>
    </source>
</reference>
<evidence type="ECO:0000313" key="2">
    <source>
        <dbReference type="EMBL" id="KAG5188379.1"/>
    </source>
</evidence>
<comment type="caution">
    <text evidence="2">The sequence shown here is derived from an EMBL/GenBank/DDBJ whole genome shotgun (WGS) entry which is preliminary data.</text>
</comment>
<evidence type="ECO:0000256" key="1">
    <source>
        <dbReference type="SAM" id="MobiDB-lite"/>
    </source>
</evidence>
<feature type="compositionally biased region" description="Basic residues" evidence="1">
    <location>
        <begin position="725"/>
        <end position="743"/>
    </location>
</feature>
<dbReference type="EMBL" id="JAFCMP010000070">
    <property type="protein sequence ID" value="KAG5188379.1"/>
    <property type="molecule type" value="Genomic_DNA"/>
</dbReference>
<feature type="compositionally biased region" description="Basic and acidic residues" evidence="1">
    <location>
        <begin position="481"/>
        <end position="497"/>
    </location>
</feature>
<organism evidence="2 3">
    <name type="scientific">Tribonema minus</name>
    <dbReference type="NCBI Taxonomy" id="303371"/>
    <lineage>
        <taxon>Eukaryota</taxon>
        <taxon>Sar</taxon>
        <taxon>Stramenopiles</taxon>
        <taxon>Ochrophyta</taxon>
        <taxon>PX clade</taxon>
        <taxon>Xanthophyceae</taxon>
        <taxon>Tribonematales</taxon>
        <taxon>Tribonemataceae</taxon>
        <taxon>Tribonema</taxon>
    </lineage>
</organism>
<feature type="region of interest" description="Disordered" evidence="1">
    <location>
        <begin position="982"/>
        <end position="1005"/>
    </location>
</feature>
<sequence length="1005" mass="108290">MRSESPSIDSIASEYAESCRDSASPWCSAPPPLPGAPPLPQPLLPMAPLPPPPPMPSSSASPARMPLPSRSSRRSSCAPPAPDVMKSISVLLRRRWWPPPPPPLPPLPGPLPPPPPPPCALPGSRCARSSPWLSTSSCCASAGSSMWSCRPPCKAPPLPPCAAAAAAPMPPARPLPMSGLAVPLLPPPPPWPPSPPSRGAYEEYMLSCASSCAWCARAGGGGEYMPNWSSDACCCCCCGGGSSIAPPPPPAAGPHLRAATTRVGREVVQHVDAGDLVVRAALRRRRRGRRRRRCGGGGVAEVLVVALRGRRRVHGIVLLLRRRRRRDVVLVVLRRRRRQVRRCRRCGGRARREEAGDATARLAAYLRALEKARGAHDGRPHLADDGADVARGAARVVQVQLERRAGRGQAARPLRRRRRVLRALHRRVHARVRRREPQQEREARRDERRVPAERQRARRVGARVQQRGHAAQCRRRVAAAPEHDEQEGVQRRAEERGEALATRRVERRRARAELAAVDVRERVPRDGLHEVLRGAAAAAARKGGGGGGAALSSRGACAQSLPLRVVCKRHRTRNCNRLRDAAPRRARIHCAPPSTSERGHRPRCLRRACTVRIYRDQAYITATHAQVQQRLRAWRSMRQRVQRQRAAAARAAFRGGDTLLTTQNASSRLYTTRDTQVLEHRTRAPKLARTLRPPPRAPLTVMSASTHEMVCSARDRGGSSASYSRHPHTRRASPPHPPLRQHRTRELTPALTVMSASTHEMVCSARSSGGSSASKTHHRRMRHVSPAPLTVMSASTHEMKASMQSTAAASGEGVENSALRCARAAEWYWSATRLLRMSAPIASAAASCACATLEGTAFGDGARSRSAIASATARSSQNGSSLATVVRYECRNSFSSFTCSAGGITPPACCATAAPPPPPPPLPRRSGRAAAPPRRGLLWCATGDSEPVAVGECCCGGGACRAAERCCCCCGGGDSEAVRLRPAPGERPPSRAPRTTLGLGPVFSL</sequence>
<feature type="compositionally biased region" description="Pro residues" evidence="1">
    <location>
        <begin position="28"/>
        <end position="56"/>
    </location>
</feature>
<feature type="region of interest" description="Disordered" evidence="1">
    <location>
        <begin position="21"/>
        <end position="83"/>
    </location>
</feature>
<name>A0A836CK43_9STRA</name>
<feature type="compositionally biased region" description="Low complexity" evidence="1">
    <location>
        <begin position="57"/>
        <end position="78"/>
    </location>
</feature>
<keyword evidence="3" id="KW-1185">Reference proteome</keyword>